<gene>
    <name evidence="1" type="ORF">VB248_07950</name>
</gene>
<keyword evidence="2" id="KW-1185">Reference proteome</keyword>
<comment type="caution">
    <text evidence="1">The sequence shown here is derived from an EMBL/GenBank/DDBJ whole genome shotgun (WGS) entry which is preliminary data.</text>
</comment>
<evidence type="ECO:0008006" key="3">
    <source>
        <dbReference type="Google" id="ProtNLM"/>
    </source>
</evidence>
<evidence type="ECO:0000313" key="2">
    <source>
        <dbReference type="Proteomes" id="UP001302949"/>
    </source>
</evidence>
<organism evidence="1 2">
    <name type="scientific">Arcicella rigui</name>
    <dbReference type="NCBI Taxonomy" id="797020"/>
    <lineage>
        <taxon>Bacteria</taxon>
        <taxon>Pseudomonadati</taxon>
        <taxon>Bacteroidota</taxon>
        <taxon>Cytophagia</taxon>
        <taxon>Cytophagales</taxon>
        <taxon>Flectobacillaceae</taxon>
        <taxon>Arcicella</taxon>
    </lineage>
</organism>
<protein>
    <recommendedName>
        <fullName evidence="3">Lipocalin-like domain-containing protein</fullName>
    </recommendedName>
</protein>
<reference evidence="1 2" key="1">
    <citation type="submission" date="2023-12" db="EMBL/GenBank/DDBJ databases">
        <title>Novel species of the genus Arcicella isolated from rivers.</title>
        <authorList>
            <person name="Lu H."/>
        </authorList>
    </citation>
    <scope>NUCLEOTIDE SEQUENCE [LARGE SCALE GENOMIC DNA]</scope>
    <source>
        <strain evidence="1 2">KCTC 23307</strain>
    </source>
</reference>
<sequence length="171" mass="19837">MTKLALFFTFCISINCSCYGQTKAYSEKYIYKLFKKSVLQTDKGKIKIPSNPWLICNQDSSFYRNDTVRLFSNSYYTNSVNCCECIGWTFYEKDKFISTNFEFCKEPTTASAFKDKDHFRVLVSSADNYLLLSTFNNDKLIETFKIINVEYVRLSTSDLTSTVVTLLRVAK</sequence>
<accession>A0ABU5Q901</accession>
<proteinExistence type="predicted"/>
<dbReference type="RefSeq" id="WP_323296223.1">
    <property type="nucleotide sequence ID" value="NZ_JAYFUM010000008.1"/>
</dbReference>
<dbReference type="Proteomes" id="UP001302949">
    <property type="component" value="Unassembled WGS sequence"/>
</dbReference>
<name>A0ABU5Q901_9BACT</name>
<evidence type="ECO:0000313" key="1">
    <source>
        <dbReference type="EMBL" id="MEA5139062.1"/>
    </source>
</evidence>
<dbReference type="EMBL" id="JAYFUM010000008">
    <property type="protein sequence ID" value="MEA5139062.1"/>
    <property type="molecule type" value="Genomic_DNA"/>
</dbReference>